<evidence type="ECO:0000256" key="1">
    <source>
        <dbReference type="SAM" id="MobiDB-lite"/>
    </source>
</evidence>
<feature type="region of interest" description="Disordered" evidence="1">
    <location>
        <begin position="79"/>
        <end position="140"/>
    </location>
</feature>
<gene>
    <name evidence="2" type="ORF">DERYTH_LOCUS15455</name>
</gene>
<reference evidence="2" key="1">
    <citation type="submission" date="2021-06" db="EMBL/GenBank/DDBJ databases">
        <authorList>
            <person name="Kallberg Y."/>
            <person name="Tangrot J."/>
            <person name="Rosling A."/>
        </authorList>
    </citation>
    <scope>NUCLEOTIDE SEQUENCE</scope>
    <source>
        <strain evidence="2">MA453B</strain>
    </source>
</reference>
<dbReference type="Gene3D" id="1.10.1520.10">
    <property type="entry name" value="Ribonuclease III domain"/>
    <property type="match status" value="1"/>
</dbReference>
<dbReference type="EMBL" id="CAJVPY010012542">
    <property type="protein sequence ID" value="CAG8734861.1"/>
    <property type="molecule type" value="Genomic_DNA"/>
</dbReference>
<feature type="region of interest" description="Disordered" evidence="1">
    <location>
        <begin position="160"/>
        <end position="184"/>
    </location>
</feature>
<accession>A0A9N9NJ46</accession>
<protein>
    <submittedName>
        <fullName evidence="2">13273_t:CDS:1</fullName>
    </submittedName>
</protein>
<dbReference type="OrthoDB" id="2387250at2759"/>
<dbReference type="GO" id="GO:0006396">
    <property type="term" value="P:RNA processing"/>
    <property type="evidence" value="ECO:0007669"/>
    <property type="project" value="InterPro"/>
</dbReference>
<proteinExistence type="predicted"/>
<sequence length="486" mass="54797">MINISEQTSDCGTHIKNNSYRQEWTLNKLNCVLIKTQEWIYKNPPVLENKYDGSFINIQKFFNVASNNLSNDFNNEVESKRENDANNKVKLDMSDLSQVDRGSSSKTSITADSSSSNTSGSNSGNPLASQIPPMHHLSHSQPDRSLIFIGESSIRAGTSDNGICNNIGNNKRKKKKEETDFSKKTSKKIKTFNSNEVALTTFKSPNHLNSPMPESLGRVNISTLESTKLLNTPNRLNSTAFLPRNLLISSQKQPKQLSEKAAGKLIVDPVESLNISVREQKENNETSEDWKQKSGDSCNKYTQQENKNKLSAKDQVKRYKKKCGKRKSQIIVKLPTENLRTDLEIIPTIGVSLFAKLATGYVKYRPQWEMFEYLGDSVLEHCLLKIAKGKYLVNYSVEAIELGVKVMATNKVLAAYTITTGLHKLNCMEFLEIKKLHADAFEAYIGTYYIACGEQATCNYLEKLMSPLFDAIMQEAESNKDVYHFY</sequence>
<dbReference type="AlphaFoldDB" id="A0A9N9NJ46"/>
<dbReference type="InterPro" id="IPR036389">
    <property type="entry name" value="RNase_III_sf"/>
</dbReference>
<dbReference type="SUPFAM" id="SSF69065">
    <property type="entry name" value="RNase III domain-like"/>
    <property type="match status" value="1"/>
</dbReference>
<feature type="compositionally biased region" description="Low complexity" evidence="1">
    <location>
        <begin position="102"/>
        <end position="125"/>
    </location>
</feature>
<keyword evidence="3" id="KW-1185">Reference proteome</keyword>
<feature type="compositionally biased region" description="Polar residues" evidence="1">
    <location>
        <begin position="160"/>
        <end position="169"/>
    </location>
</feature>
<feature type="compositionally biased region" description="Basic and acidic residues" evidence="1">
    <location>
        <begin position="79"/>
        <end position="93"/>
    </location>
</feature>
<evidence type="ECO:0000313" key="3">
    <source>
        <dbReference type="Proteomes" id="UP000789405"/>
    </source>
</evidence>
<name>A0A9N9NJ46_9GLOM</name>
<organism evidence="2 3">
    <name type="scientific">Dentiscutata erythropus</name>
    <dbReference type="NCBI Taxonomy" id="1348616"/>
    <lineage>
        <taxon>Eukaryota</taxon>
        <taxon>Fungi</taxon>
        <taxon>Fungi incertae sedis</taxon>
        <taxon>Mucoromycota</taxon>
        <taxon>Glomeromycotina</taxon>
        <taxon>Glomeromycetes</taxon>
        <taxon>Diversisporales</taxon>
        <taxon>Gigasporaceae</taxon>
        <taxon>Dentiscutata</taxon>
    </lineage>
</organism>
<comment type="caution">
    <text evidence="2">The sequence shown here is derived from an EMBL/GenBank/DDBJ whole genome shotgun (WGS) entry which is preliminary data.</text>
</comment>
<dbReference type="GO" id="GO:0004525">
    <property type="term" value="F:ribonuclease III activity"/>
    <property type="evidence" value="ECO:0007669"/>
    <property type="project" value="InterPro"/>
</dbReference>
<evidence type="ECO:0000313" key="2">
    <source>
        <dbReference type="EMBL" id="CAG8734861.1"/>
    </source>
</evidence>
<dbReference type="Proteomes" id="UP000789405">
    <property type="component" value="Unassembled WGS sequence"/>
</dbReference>
<feature type="non-terminal residue" evidence="2">
    <location>
        <position position="486"/>
    </location>
</feature>